<evidence type="ECO:0008006" key="3">
    <source>
        <dbReference type="Google" id="ProtNLM"/>
    </source>
</evidence>
<keyword evidence="2" id="KW-1185">Reference proteome</keyword>
<reference evidence="1 2" key="2">
    <citation type="submission" date="2017-10" db="EMBL/GenBank/DDBJ databases">
        <authorList>
            <person name="Banno H."/>
            <person name="Chua N.-H."/>
        </authorList>
    </citation>
    <scope>NUCLEOTIDE SEQUENCE [LARGE SCALE GENOMIC DNA]</scope>
    <source>
        <strain evidence="1 2">JK623</strain>
    </source>
</reference>
<evidence type="ECO:0000313" key="1">
    <source>
        <dbReference type="EMBL" id="PHU38951.1"/>
    </source>
</evidence>
<dbReference type="RefSeq" id="WP_099385215.1">
    <property type="nucleotide sequence ID" value="NZ_JANSWH010000050.1"/>
</dbReference>
<organism evidence="1 2">
    <name type="scientific">Agathobacter ruminis</name>
    <dbReference type="NCBI Taxonomy" id="1712665"/>
    <lineage>
        <taxon>Bacteria</taxon>
        <taxon>Bacillati</taxon>
        <taxon>Bacillota</taxon>
        <taxon>Clostridia</taxon>
        <taxon>Lachnospirales</taxon>
        <taxon>Lachnospiraceae</taxon>
        <taxon>Agathobacter</taxon>
    </lineage>
</organism>
<protein>
    <recommendedName>
        <fullName evidence="3">RES domain-containing protein</fullName>
    </recommendedName>
</protein>
<name>A0A2G3E6X5_9FIRM</name>
<dbReference type="Proteomes" id="UP000224563">
    <property type="component" value="Unassembled WGS sequence"/>
</dbReference>
<evidence type="ECO:0000313" key="2">
    <source>
        <dbReference type="Proteomes" id="UP000224563"/>
    </source>
</evidence>
<gene>
    <name evidence="1" type="ORF">CSX02_00450</name>
</gene>
<comment type="caution">
    <text evidence="1">The sequence shown here is derived from an EMBL/GenBank/DDBJ whole genome shotgun (WGS) entry which is preliminary data.</text>
</comment>
<dbReference type="AlphaFoldDB" id="A0A2G3E6X5"/>
<proteinExistence type="predicted"/>
<sequence length="433" mass="48388">MASAKDYINVAESLGQLSESTKKVIRQINFKGMTSALKIVAEQFKSVEGLQSNINSALKASQLQMNIQPVISEMMSQKYIAAQVFSNGEVAKQLANVQSAAVVMASLPNATQMLKDVQLGLANSNISACVNAIQKSLDSTSIAMADFSFVKTSELMKNIKPDIVMPAGLATAISELNKSSVERLAYNESIVYKSDERKFVSVPNENDYANAKELNIICRSEDLFELADSEEVFNENELMNFMTYLDEMPMLALQNEVGKKIYRLICHFPFQMGFDCNEYYHCRARAKDEAPYVWKQMKKAPYGVAGPGRYNHAGQAYFYFSDVKTGAETEICKHMSAKDKEDMVLQTVKVGVTKNAKLIDLSAKNMRGLNTLLRYIRFPLNDVGKNPRVYLIPSFISMCCKSAGIDGIKYYGGKDYSNYVTWDDGYYDFIGIV</sequence>
<reference evidence="1 2" key="1">
    <citation type="submission" date="2017-10" db="EMBL/GenBank/DDBJ databases">
        <title>Resolving the taxonomy of Roseburia spp., Eubacterium rectale and Agathobacter spp. through phylogenomic analysis.</title>
        <authorList>
            <person name="Sheridan P.O."/>
            <person name="Walker A.W."/>
            <person name="Duncan S.H."/>
            <person name="Scott K.P."/>
            <person name="Toole P.W.O."/>
            <person name="Luis P."/>
            <person name="Flint H.J."/>
        </authorList>
    </citation>
    <scope>NUCLEOTIDE SEQUENCE [LARGE SCALE GENOMIC DNA]</scope>
    <source>
        <strain evidence="1 2">JK623</strain>
    </source>
</reference>
<dbReference type="EMBL" id="PDYG01000001">
    <property type="protein sequence ID" value="PHU38951.1"/>
    <property type="molecule type" value="Genomic_DNA"/>
</dbReference>
<accession>A0A2G3E6X5</accession>